<evidence type="ECO:0000256" key="3">
    <source>
        <dbReference type="ARBA" id="ARBA00022705"/>
    </source>
</evidence>
<feature type="region of interest" description="Disordered" evidence="5">
    <location>
        <begin position="230"/>
        <end position="277"/>
    </location>
</feature>
<gene>
    <name evidence="6" type="ORF">Sango_1305000</name>
</gene>
<keyword evidence="3" id="KW-0235">DNA replication</keyword>
<protein>
    <recommendedName>
        <fullName evidence="2">DNA polymerase delta subunit 3</fullName>
    </recommendedName>
</protein>
<feature type="compositionally biased region" description="Polar residues" evidence="5">
    <location>
        <begin position="489"/>
        <end position="503"/>
    </location>
</feature>
<dbReference type="InterPro" id="IPR019038">
    <property type="entry name" value="POLD3"/>
</dbReference>
<dbReference type="GO" id="GO:0003887">
    <property type="term" value="F:DNA-directed DNA polymerase activity"/>
    <property type="evidence" value="ECO:0007669"/>
    <property type="project" value="TreeGrafter"/>
</dbReference>
<dbReference type="Gene3D" id="3.90.1030.20">
    <property type="entry name" value="DNA polymerase delta, p66 (Cdc27) subunit, wHTH domain"/>
    <property type="match status" value="1"/>
</dbReference>
<evidence type="ECO:0000313" key="7">
    <source>
        <dbReference type="Proteomes" id="UP001289374"/>
    </source>
</evidence>
<evidence type="ECO:0000256" key="5">
    <source>
        <dbReference type="SAM" id="MobiDB-lite"/>
    </source>
</evidence>
<evidence type="ECO:0000256" key="4">
    <source>
        <dbReference type="ARBA" id="ARBA00023242"/>
    </source>
</evidence>
<organism evidence="6 7">
    <name type="scientific">Sesamum angolense</name>
    <dbReference type="NCBI Taxonomy" id="2727404"/>
    <lineage>
        <taxon>Eukaryota</taxon>
        <taxon>Viridiplantae</taxon>
        <taxon>Streptophyta</taxon>
        <taxon>Embryophyta</taxon>
        <taxon>Tracheophyta</taxon>
        <taxon>Spermatophyta</taxon>
        <taxon>Magnoliopsida</taxon>
        <taxon>eudicotyledons</taxon>
        <taxon>Gunneridae</taxon>
        <taxon>Pentapetalae</taxon>
        <taxon>asterids</taxon>
        <taxon>lamiids</taxon>
        <taxon>Lamiales</taxon>
        <taxon>Pedaliaceae</taxon>
        <taxon>Sesamum</taxon>
    </lineage>
</organism>
<comment type="caution">
    <text evidence="6">The sequence shown here is derived from an EMBL/GenBank/DDBJ whole genome shotgun (WGS) entry which is preliminary data.</text>
</comment>
<feature type="compositionally biased region" description="Low complexity" evidence="5">
    <location>
        <begin position="523"/>
        <end position="533"/>
    </location>
</feature>
<keyword evidence="7" id="KW-1185">Reference proteome</keyword>
<feature type="region of interest" description="Disordered" evidence="5">
    <location>
        <begin position="414"/>
        <end position="460"/>
    </location>
</feature>
<name>A0AAE1WRN1_9LAMI</name>
<dbReference type="PANTHER" id="PTHR17598:SF13">
    <property type="entry name" value="DNA POLYMERASE DELTA SUBUNIT 3"/>
    <property type="match status" value="1"/>
</dbReference>
<dbReference type="Proteomes" id="UP001289374">
    <property type="component" value="Unassembled WGS sequence"/>
</dbReference>
<feature type="region of interest" description="Disordered" evidence="5">
    <location>
        <begin position="478"/>
        <end position="551"/>
    </location>
</feature>
<dbReference type="Pfam" id="PF09507">
    <property type="entry name" value="CDC27"/>
    <property type="match status" value="1"/>
</dbReference>
<dbReference type="FunFam" id="3.90.1030.20:FF:000002">
    <property type="entry name" value="DNA polymerase delta subunit"/>
    <property type="match status" value="1"/>
</dbReference>
<reference evidence="6" key="2">
    <citation type="journal article" date="2024" name="Plant">
        <title>Genomic evolution and insights into agronomic trait innovations of Sesamum species.</title>
        <authorList>
            <person name="Miao H."/>
            <person name="Wang L."/>
            <person name="Qu L."/>
            <person name="Liu H."/>
            <person name="Sun Y."/>
            <person name="Le M."/>
            <person name="Wang Q."/>
            <person name="Wei S."/>
            <person name="Zheng Y."/>
            <person name="Lin W."/>
            <person name="Duan Y."/>
            <person name="Cao H."/>
            <person name="Xiong S."/>
            <person name="Wang X."/>
            <person name="Wei L."/>
            <person name="Li C."/>
            <person name="Ma Q."/>
            <person name="Ju M."/>
            <person name="Zhao R."/>
            <person name="Li G."/>
            <person name="Mu C."/>
            <person name="Tian Q."/>
            <person name="Mei H."/>
            <person name="Zhang T."/>
            <person name="Gao T."/>
            <person name="Zhang H."/>
        </authorList>
    </citation>
    <scope>NUCLEOTIDE SEQUENCE</scope>
    <source>
        <strain evidence="6">K16</strain>
    </source>
</reference>
<dbReference type="EMBL" id="JACGWL010000007">
    <property type="protein sequence ID" value="KAK4398295.1"/>
    <property type="molecule type" value="Genomic_DNA"/>
</dbReference>
<dbReference type="GO" id="GO:1904161">
    <property type="term" value="P:DNA synthesis involved in UV-damage excision repair"/>
    <property type="evidence" value="ECO:0007669"/>
    <property type="project" value="TreeGrafter"/>
</dbReference>
<keyword evidence="4" id="KW-0539">Nucleus</keyword>
<dbReference type="InterPro" id="IPR041913">
    <property type="entry name" value="POLD3_sf"/>
</dbReference>
<feature type="region of interest" description="Disordered" evidence="5">
    <location>
        <begin position="169"/>
        <end position="215"/>
    </location>
</feature>
<evidence type="ECO:0000256" key="1">
    <source>
        <dbReference type="ARBA" id="ARBA00004123"/>
    </source>
</evidence>
<accession>A0AAE1WRN1</accession>
<feature type="region of interest" description="Disordered" evidence="5">
    <location>
        <begin position="364"/>
        <end position="383"/>
    </location>
</feature>
<evidence type="ECO:0000313" key="6">
    <source>
        <dbReference type="EMBL" id="KAK4398295.1"/>
    </source>
</evidence>
<sequence>MAEIETLGVLDEIQSIVSDKLQVVSYKWLSRNFLVSSNAAKRLLQEFVEKYGNGLEVIYSLSGWLKNNPSTYHIMLVPKHKLSDAKQEFDENCSVQVYSVQACLPKDPATLWNHEFVQAEDLFKQPLTLDNCLRDNRFCGVSNSFVKRSVGPAGGAALCTGTQQVKTPGGLGLAKSDSAHQTKAVPQPQQKNLQQSGPNAGVPSPDIAKTVKTESHVKVDRVQGAQLAADKEKVSQLLSNNRKDQSDKNSSGSGGALASMWGRASAKSKPDAPLVQANNSRQNSAGLLLSFTHLNRKILDFFVLFCKASAEAQICARESVEYGSSDEDGQNFNIKRTSNGEGGRKRRVVFDYSDEEDEYRDAISLASPDPPKKSTLCSKGSSDALGPGCNLSFEEKENKPKINDVKEAGVEANQHLGEKVSAVSKSKKAESPTSEKNLNHVPETDASLKEKLADAGPKRRKVLKTRIDERGREVTEVVWEGEEPDTKSESNSGKVAETNTVKNAINRPPVARKSPAVGNSAPANQAGKAGNKKAGNKDPKQGNILSFFKKV</sequence>
<feature type="compositionally biased region" description="Polar residues" evidence="5">
    <location>
        <begin position="187"/>
        <end position="198"/>
    </location>
</feature>
<evidence type="ECO:0000256" key="2">
    <source>
        <dbReference type="ARBA" id="ARBA00017589"/>
    </source>
</evidence>
<dbReference type="GO" id="GO:0043625">
    <property type="term" value="C:delta DNA polymerase complex"/>
    <property type="evidence" value="ECO:0007669"/>
    <property type="project" value="InterPro"/>
</dbReference>
<dbReference type="PANTHER" id="PTHR17598">
    <property type="entry name" value="DNA POLYMERASE DELTA SUBUNIT 3"/>
    <property type="match status" value="1"/>
</dbReference>
<dbReference type="GO" id="GO:0006297">
    <property type="term" value="P:nucleotide-excision repair, DNA gap filling"/>
    <property type="evidence" value="ECO:0007669"/>
    <property type="project" value="TreeGrafter"/>
</dbReference>
<dbReference type="AlphaFoldDB" id="A0AAE1WRN1"/>
<comment type="subcellular location">
    <subcellularLocation>
        <location evidence="1">Nucleus</location>
    </subcellularLocation>
</comment>
<reference evidence="6" key="1">
    <citation type="submission" date="2020-06" db="EMBL/GenBank/DDBJ databases">
        <authorList>
            <person name="Li T."/>
            <person name="Hu X."/>
            <person name="Zhang T."/>
            <person name="Song X."/>
            <person name="Zhang H."/>
            <person name="Dai N."/>
            <person name="Sheng W."/>
            <person name="Hou X."/>
            <person name="Wei L."/>
        </authorList>
    </citation>
    <scope>NUCLEOTIDE SEQUENCE</scope>
    <source>
        <strain evidence="6">K16</strain>
        <tissue evidence="6">Leaf</tissue>
    </source>
</reference>
<feature type="compositionally biased region" description="Basic and acidic residues" evidence="5">
    <location>
        <begin position="442"/>
        <end position="457"/>
    </location>
</feature>
<dbReference type="GO" id="GO:0006271">
    <property type="term" value="P:DNA strand elongation involved in DNA replication"/>
    <property type="evidence" value="ECO:0007669"/>
    <property type="project" value="TreeGrafter"/>
</dbReference>
<proteinExistence type="predicted"/>